<dbReference type="OrthoDB" id="2630321at2"/>
<evidence type="ECO:0000313" key="2">
    <source>
        <dbReference type="Proteomes" id="UP000053797"/>
    </source>
</evidence>
<reference evidence="1 2" key="1">
    <citation type="journal article" date="2015" name="Int. J. Syst. Evol. Microbiol.">
        <title>Exiguobacterium enclense sp. nov., isolated from sediment.</title>
        <authorList>
            <person name="Dastager S.G."/>
            <person name="Mawlankar R."/>
            <person name="Sonalkar V.V."/>
            <person name="Thorat M.N."/>
            <person name="Mual P."/>
            <person name="Verma A."/>
            <person name="Krishnamurthi S."/>
            <person name="Tang S.K."/>
            <person name="Li W.J."/>
        </authorList>
    </citation>
    <scope>NUCLEOTIDE SEQUENCE [LARGE SCALE GENOMIC DNA]</scope>
    <source>
        <strain evidence="1 2">NIO-1109</strain>
    </source>
</reference>
<name>A0A0V8GIF2_9BACL</name>
<dbReference type="EMBL" id="LNQL01000001">
    <property type="protein sequence ID" value="KSU49951.1"/>
    <property type="molecule type" value="Genomic_DNA"/>
</dbReference>
<comment type="caution">
    <text evidence="1">The sequence shown here is derived from an EMBL/GenBank/DDBJ whole genome shotgun (WGS) entry which is preliminary data.</text>
</comment>
<proteinExistence type="predicted"/>
<protein>
    <submittedName>
        <fullName evidence="1">Uncharacterized protein</fullName>
    </submittedName>
</protein>
<accession>A0A0V8GIF2</accession>
<dbReference type="AlphaFoldDB" id="A0A0V8GIF2"/>
<evidence type="ECO:0000313" key="1">
    <source>
        <dbReference type="EMBL" id="KSU49951.1"/>
    </source>
</evidence>
<organism evidence="1 2">
    <name type="scientific">Exiguobacterium indicum</name>
    <dbReference type="NCBI Taxonomy" id="296995"/>
    <lineage>
        <taxon>Bacteria</taxon>
        <taxon>Bacillati</taxon>
        <taxon>Bacillota</taxon>
        <taxon>Bacilli</taxon>
        <taxon>Bacillales</taxon>
        <taxon>Bacillales Family XII. Incertae Sedis</taxon>
        <taxon>Exiguobacterium</taxon>
    </lineage>
</organism>
<dbReference type="Pfam" id="PF13057">
    <property type="entry name" value="DUF3919"/>
    <property type="match status" value="1"/>
</dbReference>
<sequence length="258" mass="29062">MKASTIAYLFLMGVLFALGLLLLQQTVFGRLHVLDGPKRLNASDDSLPTELTLRHRTWGEQTVEDGTEVQRITTLLKQMKTVTNGTCPAGTATFTGTLRFLNGTTWTFSLGESMTLNGQCVAKRPSTQTTTLKARFLNAYHEPEQLARQFAEAEVVTWYAAGRSRTLTAREREDVKRRLAQAEPMTDYEEVGQALDASQRQPRILKLQRFKGEQNTRANLLNITVYETLFSVQYMDDDNGNTFYLKGQLLPTGKEADR</sequence>
<dbReference type="RefSeq" id="WP_058264575.1">
    <property type="nucleotide sequence ID" value="NZ_FMYN01000001.1"/>
</dbReference>
<gene>
    <name evidence="1" type="ORF">AS033_00870</name>
</gene>
<dbReference type="InterPro" id="IPR025031">
    <property type="entry name" value="DUF3919"/>
</dbReference>
<dbReference type="Proteomes" id="UP000053797">
    <property type="component" value="Unassembled WGS sequence"/>
</dbReference>